<organism evidence="3 4">
    <name type="scientific">Albimonas pacifica</name>
    <dbReference type="NCBI Taxonomy" id="1114924"/>
    <lineage>
        <taxon>Bacteria</taxon>
        <taxon>Pseudomonadati</taxon>
        <taxon>Pseudomonadota</taxon>
        <taxon>Alphaproteobacteria</taxon>
        <taxon>Rhodobacterales</taxon>
        <taxon>Paracoccaceae</taxon>
        <taxon>Albimonas</taxon>
    </lineage>
</organism>
<reference evidence="3 4" key="1">
    <citation type="submission" date="2016-10" db="EMBL/GenBank/DDBJ databases">
        <authorList>
            <person name="de Groot N.N."/>
        </authorList>
    </citation>
    <scope>NUCLEOTIDE SEQUENCE [LARGE SCALE GENOMIC DNA]</scope>
    <source>
        <strain evidence="3 4">CGMCC 1.11030</strain>
    </source>
</reference>
<evidence type="ECO:0000313" key="3">
    <source>
        <dbReference type="EMBL" id="SFJ16642.1"/>
    </source>
</evidence>
<protein>
    <submittedName>
        <fullName evidence="3">Uncharacterized protein</fullName>
    </submittedName>
</protein>
<keyword evidence="2" id="KW-1133">Transmembrane helix</keyword>
<keyword evidence="2" id="KW-0472">Membrane</keyword>
<accession>A0A1I3P5D3</accession>
<keyword evidence="2" id="KW-0812">Transmembrane</keyword>
<sequence>MFLELIATIVAGVGAAGVVLLLGRLMGGRLPRWGAPVAAGLAMLAATIWSEYDWEARTVAGLPEGMTVIETVEETALHRPWTYLAPLTTRLAALDVAGIQTNPEAPGVKLAEVWFFGRWRPVDRAAVMIRCAPAAQARVSDAALADVSAAEWRPMPADDPLVAAACAEAPAAPGPQGEAGADGSASDA</sequence>
<evidence type="ECO:0000256" key="2">
    <source>
        <dbReference type="SAM" id="Phobius"/>
    </source>
</evidence>
<proteinExistence type="predicted"/>
<keyword evidence="4" id="KW-1185">Reference proteome</keyword>
<dbReference type="AlphaFoldDB" id="A0A1I3P5D3"/>
<dbReference type="STRING" id="1114924.SAMN05216258_11567"/>
<feature type="region of interest" description="Disordered" evidence="1">
    <location>
        <begin position="167"/>
        <end position="188"/>
    </location>
</feature>
<dbReference type="RefSeq" id="WP_092865490.1">
    <property type="nucleotide sequence ID" value="NZ_FOQH01000015.1"/>
</dbReference>
<dbReference type="OrthoDB" id="8601734at2"/>
<name>A0A1I3P5D3_9RHOB</name>
<evidence type="ECO:0000256" key="1">
    <source>
        <dbReference type="SAM" id="MobiDB-lite"/>
    </source>
</evidence>
<dbReference type="EMBL" id="FOQH01000015">
    <property type="protein sequence ID" value="SFJ16642.1"/>
    <property type="molecule type" value="Genomic_DNA"/>
</dbReference>
<gene>
    <name evidence="3" type="ORF">SAMN05216258_11567</name>
</gene>
<evidence type="ECO:0000313" key="4">
    <source>
        <dbReference type="Proteomes" id="UP000199377"/>
    </source>
</evidence>
<dbReference type="Proteomes" id="UP000199377">
    <property type="component" value="Unassembled WGS sequence"/>
</dbReference>
<feature type="transmembrane region" description="Helical" evidence="2">
    <location>
        <begin position="6"/>
        <end position="23"/>
    </location>
</feature>